<dbReference type="PANTHER" id="PTHR43584:SF8">
    <property type="entry name" value="N-ACETYLMURAMATE ALPHA-1-PHOSPHATE URIDYLYLTRANSFERASE"/>
    <property type="match status" value="1"/>
</dbReference>
<evidence type="ECO:0000256" key="2">
    <source>
        <dbReference type="ARBA" id="ARBA00023315"/>
    </source>
</evidence>
<dbReference type="OrthoDB" id="9784832at2"/>
<dbReference type="RefSeq" id="WP_089836829.1">
    <property type="nucleotide sequence ID" value="NZ_FNBN01000009.1"/>
</dbReference>
<keyword evidence="1 3" id="KW-0808">Transferase</keyword>
<dbReference type="InterPro" id="IPR011004">
    <property type="entry name" value="Trimer_LpxA-like_sf"/>
</dbReference>
<accession>A0A1G8A208</accession>
<dbReference type="SUPFAM" id="SSF51161">
    <property type="entry name" value="Trimeric LpxA-like enzymes"/>
    <property type="match status" value="1"/>
</dbReference>
<dbReference type="PANTHER" id="PTHR43584">
    <property type="entry name" value="NUCLEOTIDYL TRANSFERASE"/>
    <property type="match status" value="1"/>
</dbReference>
<dbReference type="AlphaFoldDB" id="A0A1G8A208"/>
<dbReference type="Gene3D" id="2.160.10.10">
    <property type="entry name" value="Hexapeptide repeat proteins"/>
    <property type="match status" value="1"/>
</dbReference>
<dbReference type="GO" id="GO:0016779">
    <property type="term" value="F:nucleotidyltransferase activity"/>
    <property type="evidence" value="ECO:0007669"/>
    <property type="project" value="UniProtKB-ARBA"/>
</dbReference>
<dbReference type="GO" id="GO:0016746">
    <property type="term" value="F:acyltransferase activity"/>
    <property type="evidence" value="ECO:0007669"/>
    <property type="project" value="UniProtKB-KW"/>
</dbReference>
<evidence type="ECO:0000313" key="4">
    <source>
        <dbReference type="Proteomes" id="UP000199045"/>
    </source>
</evidence>
<name>A0A1G8A208_CHIFI</name>
<reference evidence="4" key="1">
    <citation type="submission" date="2016-10" db="EMBL/GenBank/DDBJ databases">
        <authorList>
            <person name="Varghese N."/>
            <person name="Submissions S."/>
        </authorList>
    </citation>
    <scope>NUCLEOTIDE SEQUENCE [LARGE SCALE GENOMIC DNA]</scope>
    <source>
        <strain evidence="4">DSM 527</strain>
    </source>
</reference>
<keyword evidence="2" id="KW-0012">Acyltransferase</keyword>
<proteinExistence type="predicted"/>
<evidence type="ECO:0000256" key="1">
    <source>
        <dbReference type="ARBA" id="ARBA00022679"/>
    </source>
</evidence>
<gene>
    <name evidence="3" type="ORF">SAMN04488121_10988</name>
</gene>
<dbReference type="EMBL" id="FNBN01000009">
    <property type="protein sequence ID" value="SDH14926.1"/>
    <property type="molecule type" value="Genomic_DNA"/>
</dbReference>
<organism evidence="3 4">
    <name type="scientific">Chitinophaga filiformis</name>
    <name type="common">Myxococcus filiformis</name>
    <name type="synonym">Flexibacter filiformis</name>
    <dbReference type="NCBI Taxonomy" id="104663"/>
    <lineage>
        <taxon>Bacteria</taxon>
        <taxon>Pseudomonadati</taxon>
        <taxon>Bacteroidota</taxon>
        <taxon>Chitinophagia</taxon>
        <taxon>Chitinophagales</taxon>
        <taxon>Chitinophagaceae</taxon>
        <taxon>Chitinophaga</taxon>
    </lineage>
</organism>
<sequence length="388" mass="42590">MERNYILFDTPARELLYPFTHTRPVAACRIGILTIREKWEYWLNAGISYLTVPHLQKKYPLKKDEAVYAVLIHGHVLPDETLVQAIQELQPGQELYKGDEPIAKVVAGNNLDAEAVERKEYLGAVSRIRMPWDFFLLNDQAIRSDFELLTKERVSAPISDTNKVTAPERIFLEEGAVVEHSILNASTGPIYVGRNAEIMEGCLIRGALALGEKAVLKMGSKVYGATTLGPGSVGGGEIKNVVMFGHSNKGHDGYLGDAVIGEWCNLGANATASNLKNNASTVKVWMEAYNRTESAGLKCGLLMGDYSRCGIGSMLNTGTVIGVSCNIFGGSLPPKFIPSFSWGGADGLEPYRLEQAVRDAGMWMQFKGRQMEAADRQVLEALFTILRD</sequence>
<protein>
    <submittedName>
        <fullName evidence="3">UDP-N-acetylglucosamine diphosphorylase/glucosamine-1-phosphate N-acetyltransferase</fullName>
    </submittedName>
</protein>
<dbReference type="STRING" id="104663.SAMN04488121_10988"/>
<evidence type="ECO:0000313" key="3">
    <source>
        <dbReference type="EMBL" id="SDH14926.1"/>
    </source>
</evidence>
<dbReference type="Pfam" id="PF13562">
    <property type="entry name" value="NTP_transf_4"/>
    <property type="match status" value="1"/>
</dbReference>
<dbReference type="Proteomes" id="UP000199045">
    <property type="component" value="Unassembled WGS sequence"/>
</dbReference>
<dbReference type="InterPro" id="IPR050065">
    <property type="entry name" value="GlmU-like"/>
</dbReference>
<dbReference type="InterPro" id="IPR023917">
    <property type="entry name" value="Bifunctiontional_GlmU_bac-type"/>
</dbReference>
<dbReference type="NCBIfam" id="TIGR03991">
    <property type="entry name" value="alt_bact_glmU"/>
    <property type="match status" value="1"/>
</dbReference>